<dbReference type="GO" id="GO:0000287">
    <property type="term" value="F:magnesium ion binding"/>
    <property type="evidence" value="ECO:0007669"/>
    <property type="project" value="UniProtKB-UniRule"/>
</dbReference>
<dbReference type="EC" id="2.7.8.7" evidence="8"/>
<keyword evidence="7 8" id="KW-0275">Fatty acid biosynthesis</keyword>
<dbReference type="eggNOG" id="COG0736">
    <property type="taxonomic scope" value="Bacteria"/>
</dbReference>
<comment type="similarity">
    <text evidence="8">Belongs to the P-Pant transferase superfamily. AcpS family.</text>
</comment>
<proteinExistence type="inferred from homology"/>
<dbReference type="HOGENOM" id="CLU_089696_0_2_0"/>
<dbReference type="GO" id="GO:0008897">
    <property type="term" value="F:holo-[acyl-carrier-protein] synthase activity"/>
    <property type="evidence" value="ECO:0007669"/>
    <property type="project" value="UniProtKB-UniRule"/>
</dbReference>
<comment type="subcellular location">
    <subcellularLocation>
        <location evidence="8">Cytoplasm</location>
    </subcellularLocation>
</comment>
<dbReference type="AlphaFoldDB" id="E3HAY5"/>
<dbReference type="NCBIfam" id="TIGR00556">
    <property type="entry name" value="pantethn_trn"/>
    <property type="match status" value="1"/>
</dbReference>
<dbReference type="InterPro" id="IPR002582">
    <property type="entry name" value="ACPS"/>
</dbReference>
<dbReference type="SUPFAM" id="SSF56214">
    <property type="entry name" value="4'-phosphopantetheinyl transferase"/>
    <property type="match status" value="1"/>
</dbReference>
<evidence type="ECO:0000256" key="1">
    <source>
        <dbReference type="ARBA" id="ARBA00022516"/>
    </source>
</evidence>
<keyword evidence="5 8" id="KW-0460">Magnesium</keyword>
<accession>E3HAY5</accession>
<keyword evidence="3 8" id="KW-0479">Metal-binding</keyword>
<feature type="binding site" evidence="8">
    <location>
        <position position="57"/>
    </location>
    <ligand>
        <name>Mg(2+)</name>
        <dbReference type="ChEBI" id="CHEBI:18420"/>
    </ligand>
</feature>
<gene>
    <name evidence="8" type="primary">acpS</name>
    <name evidence="10" type="ordered locus">Ilyop_0345</name>
</gene>
<dbReference type="Pfam" id="PF01648">
    <property type="entry name" value="ACPS"/>
    <property type="match status" value="1"/>
</dbReference>
<dbReference type="HAMAP" id="MF_00101">
    <property type="entry name" value="AcpS"/>
    <property type="match status" value="1"/>
</dbReference>
<evidence type="ECO:0000313" key="10">
    <source>
        <dbReference type="EMBL" id="ADO82134.1"/>
    </source>
</evidence>
<evidence type="ECO:0000256" key="6">
    <source>
        <dbReference type="ARBA" id="ARBA00023098"/>
    </source>
</evidence>
<evidence type="ECO:0000313" key="11">
    <source>
        <dbReference type="Proteomes" id="UP000006875"/>
    </source>
</evidence>
<dbReference type="NCBIfam" id="TIGR00516">
    <property type="entry name" value="acpS"/>
    <property type="match status" value="1"/>
</dbReference>
<dbReference type="Gene3D" id="3.90.470.20">
    <property type="entry name" value="4'-phosphopantetheinyl transferase domain"/>
    <property type="match status" value="1"/>
</dbReference>
<comment type="catalytic activity">
    <reaction evidence="8">
        <text>apo-[ACP] + CoA = holo-[ACP] + adenosine 3',5'-bisphosphate + H(+)</text>
        <dbReference type="Rhea" id="RHEA:12068"/>
        <dbReference type="Rhea" id="RHEA-COMP:9685"/>
        <dbReference type="Rhea" id="RHEA-COMP:9690"/>
        <dbReference type="ChEBI" id="CHEBI:15378"/>
        <dbReference type="ChEBI" id="CHEBI:29999"/>
        <dbReference type="ChEBI" id="CHEBI:57287"/>
        <dbReference type="ChEBI" id="CHEBI:58343"/>
        <dbReference type="ChEBI" id="CHEBI:64479"/>
        <dbReference type="EC" id="2.7.8.7"/>
    </reaction>
</comment>
<dbReference type="EMBL" id="CP002281">
    <property type="protein sequence ID" value="ADO82134.1"/>
    <property type="molecule type" value="Genomic_DNA"/>
</dbReference>
<evidence type="ECO:0000256" key="5">
    <source>
        <dbReference type="ARBA" id="ARBA00022842"/>
    </source>
</evidence>
<organism evidence="10 11">
    <name type="scientific">Ilyobacter polytropus (strain ATCC 51220 / DSM 2926 / LMG 16218 / CuHBu1)</name>
    <dbReference type="NCBI Taxonomy" id="572544"/>
    <lineage>
        <taxon>Bacteria</taxon>
        <taxon>Fusobacteriati</taxon>
        <taxon>Fusobacteriota</taxon>
        <taxon>Fusobacteriia</taxon>
        <taxon>Fusobacteriales</taxon>
        <taxon>Fusobacteriaceae</taxon>
        <taxon>Ilyobacter</taxon>
    </lineage>
</organism>
<feature type="domain" description="4'-phosphopantetheinyl transferase" evidence="9">
    <location>
        <begin position="5"/>
        <end position="115"/>
    </location>
</feature>
<evidence type="ECO:0000259" key="9">
    <source>
        <dbReference type="Pfam" id="PF01648"/>
    </source>
</evidence>
<reference evidence="10 11" key="1">
    <citation type="journal article" date="2010" name="Stand. Genomic Sci.">
        <title>Complete genome sequence of Ilyobacter polytropus type strain (CuHbu1).</title>
        <authorList>
            <person name="Sikorski J."/>
            <person name="Chertkov O."/>
            <person name="Lapidus A."/>
            <person name="Nolan M."/>
            <person name="Lucas S."/>
            <person name="Del Rio T.G."/>
            <person name="Tice H."/>
            <person name="Cheng J.F."/>
            <person name="Tapia R."/>
            <person name="Han C."/>
            <person name="Goodwin L."/>
            <person name="Pitluck S."/>
            <person name="Liolios K."/>
            <person name="Ivanova N."/>
            <person name="Mavromatis K."/>
            <person name="Mikhailova N."/>
            <person name="Pati A."/>
            <person name="Chen A."/>
            <person name="Palaniappan K."/>
            <person name="Land M."/>
            <person name="Hauser L."/>
            <person name="Chang Y.J."/>
            <person name="Jeffries C.D."/>
            <person name="Brambilla E."/>
            <person name="Yasawong M."/>
            <person name="Rohde M."/>
            <person name="Pukall R."/>
            <person name="Spring S."/>
            <person name="Goker M."/>
            <person name="Woyke T."/>
            <person name="Bristow J."/>
            <person name="Eisen J.A."/>
            <person name="Markowitz V."/>
            <person name="Hugenholtz P."/>
            <person name="Kyrpides N.C."/>
            <person name="Klenk H.P."/>
        </authorList>
    </citation>
    <scope>NUCLEOTIDE SEQUENCE [LARGE SCALE GENOMIC DNA]</scope>
    <source>
        <strain evidence="11">ATCC 51220 / DSM 2926 / LMG 16218 / CuHBu1</strain>
    </source>
</reference>
<comment type="cofactor">
    <cofactor evidence="8">
        <name>Mg(2+)</name>
        <dbReference type="ChEBI" id="CHEBI:18420"/>
    </cofactor>
</comment>
<keyword evidence="11" id="KW-1185">Reference proteome</keyword>
<evidence type="ECO:0000256" key="3">
    <source>
        <dbReference type="ARBA" id="ARBA00022723"/>
    </source>
</evidence>
<dbReference type="GO" id="GO:0006633">
    <property type="term" value="P:fatty acid biosynthetic process"/>
    <property type="evidence" value="ECO:0007669"/>
    <property type="project" value="UniProtKB-UniRule"/>
</dbReference>
<keyword evidence="8" id="KW-0963">Cytoplasm</keyword>
<dbReference type="RefSeq" id="WP_013386804.1">
    <property type="nucleotide sequence ID" value="NC_014632.1"/>
</dbReference>
<dbReference type="InterPro" id="IPR008278">
    <property type="entry name" value="4-PPantetheinyl_Trfase_dom"/>
</dbReference>
<protein>
    <recommendedName>
        <fullName evidence="8">Holo-[acyl-carrier-protein] synthase</fullName>
        <shortName evidence="8">Holo-ACP synthase</shortName>
        <ecNumber evidence="8">2.7.8.7</ecNumber>
    </recommendedName>
    <alternativeName>
        <fullName evidence="8">4'-phosphopantetheinyl transferase AcpS</fullName>
    </alternativeName>
</protein>
<dbReference type="KEGG" id="ipo:Ilyop_0345"/>
<dbReference type="Proteomes" id="UP000006875">
    <property type="component" value="Chromosome"/>
</dbReference>
<evidence type="ECO:0000256" key="2">
    <source>
        <dbReference type="ARBA" id="ARBA00022679"/>
    </source>
</evidence>
<sequence>MEITGIGNDIVEIDRIKKAIVKNSRFKDRVYTSNEIDYLEKKSDPYPGYAGRFAAKEAVSKAMGTGVRGFNLCDIEVVNNSLGKPEVKFYGALEEKYKDFKVMLTISHSREYATAMAILFKCF</sequence>
<evidence type="ECO:0000256" key="7">
    <source>
        <dbReference type="ARBA" id="ARBA00023160"/>
    </source>
</evidence>
<comment type="function">
    <text evidence="8">Transfers the 4'-phosphopantetheine moiety from coenzyme A to a Ser of acyl-carrier-protein.</text>
</comment>
<evidence type="ECO:0000256" key="4">
    <source>
        <dbReference type="ARBA" id="ARBA00022832"/>
    </source>
</evidence>
<keyword evidence="4 8" id="KW-0276">Fatty acid metabolism</keyword>
<dbReference type="InterPro" id="IPR004568">
    <property type="entry name" value="Ppantetheine-prot_Trfase_dom"/>
</dbReference>
<keyword evidence="2 8" id="KW-0808">Transferase</keyword>
<keyword evidence="1 8" id="KW-0444">Lipid biosynthesis</keyword>
<name>E3HAY5_ILYPC</name>
<dbReference type="InterPro" id="IPR037143">
    <property type="entry name" value="4-PPantetheinyl_Trfase_dom_sf"/>
</dbReference>
<feature type="binding site" evidence="8">
    <location>
        <position position="9"/>
    </location>
    <ligand>
        <name>Mg(2+)</name>
        <dbReference type="ChEBI" id="CHEBI:18420"/>
    </ligand>
</feature>
<keyword evidence="6 8" id="KW-0443">Lipid metabolism</keyword>
<dbReference type="STRING" id="572544.Ilyop_0345"/>
<dbReference type="GO" id="GO:0005737">
    <property type="term" value="C:cytoplasm"/>
    <property type="evidence" value="ECO:0007669"/>
    <property type="project" value="UniProtKB-SubCell"/>
</dbReference>
<dbReference type="OrthoDB" id="517356at2"/>
<evidence type="ECO:0000256" key="8">
    <source>
        <dbReference type="HAMAP-Rule" id="MF_00101"/>
    </source>
</evidence>